<protein>
    <submittedName>
        <fullName evidence="1">Uncharacterized protein</fullName>
    </submittedName>
</protein>
<evidence type="ECO:0000313" key="1">
    <source>
        <dbReference type="EMBL" id="KAK9805298.1"/>
    </source>
</evidence>
<keyword evidence="2" id="KW-1185">Reference proteome</keyword>
<organism evidence="1 2">
    <name type="scientific">[Myrmecia] bisecta</name>
    <dbReference type="NCBI Taxonomy" id="41462"/>
    <lineage>
        <taxon>Eukaryota</taxon>
        <taxon>Viridiplantae</taxon>
        <taxon>Chlorophyta</taxon>
        <taxon>core chlorophytes</taxon>
        <taxon>Trebouxiophyceae</taxon>
        <taxon>Trebouxiales</taxon>
        <taxon>Trebouxiaceae</taxon>
        <taxon>Myrmecia</taxon>
    </lineage>
</organism>
<comment type="caution">
    <text evidence="1">The sequence shown here is derived from an EMBL/GenBank/DDBJ whole genome shotgun (WGS) entry which is preliminary data.</text>
</comment>
<dbReference type="EMBL" id="JALJOR010000016">
    <property type="protein sequence ID" value="KAK9805298.1"/>
    <property type="molecule type" value="Genomic_DNA"/>
</dbReference>
<dbReference type="AlphaFoldDB" id="A0AAW1PB80"/>
<dbReference type="Proteomes" id="UP001489004">
    <property type="component" value="Unassembled WGS sequence"/>
</dbReference>
<gene>
    <name evidence="1" type="ORF">WJX72_011778</name>
</gene>
<proteinExistence type="predicted"/>
<accession>A0AAW1PB80</accession>
<sequence>MLTRPLLVHLQTCSNQKGGGIVVGTNKDRAECLAALHTVPNREDEIRGVLLYIRRTDHGDRATIVYWSDTSGPHETLSRAVANMVIVELSSLLGKQLGKCIADMGAARTNIPVTEDTYVSKEADAQLINCQLMRKLAPYDGAGTITVEVAVWNESVDELLDKHYCG</sequence>
<name>A0AAW1PB80_9CHLO</name>
<evidence type="ECO:0000313" key="2">
    <source>
        <dbReference type="Proteomes" id="UP001489004"/>
    </source>
</evidence>
<reference evidence="1 2" key="1">
    <citation type="journal article" date="2024" name="Nat. Commun.">
        <title>Phylogenomics reveals the evolutionary origins of lichenization in chlorophyte algae.</title>
        <authorList>
            <person name="Puginier C."/>
            <person name="Libourel C."/>
            <person name="Otte J."/>
            <person name="Skaloud P."/>
            <person name="Haon M."/>
            <person name="Grisel S."/>
            <person name="Petersen M."/>
            <person name="Berrin J.G."/>
            <person name="Delaux P.M."/>
            <person name="Dal Grande F."/>
            <person name="Keller J."/>
        </authorList>
    </citation>
    <scope>NUCLEOTIDE SEQUENCE [LARGE SCALE GENOMIC DNA]</scope>
    <source>
        <strain evidence="1 2">SAG 2043</strain>
    </source>
</reference>